<sequence length="376" mass="42142">MATLSTPVFAGKLSIGDATSMPGELSVSGFLRAKYQDKSWTENDHKLTFDAARINLDYKSPQLYGHIEYRCYQFDKLCDFSTLVDAYIGYNFNQQHHIQAGLQVVPFGPGRFWESNYYGGVMTQIGLEDIHNLGIKYQGKFDTGTQVEVGFYPGDGGSYAGPYSEDASRYSTNFVKPEDGSITHLDETNMFIVRVKQDIDYLAEDISSNVGASYWMSDIDNKTFSTTGKRHAWAMFGHLNYKNFELIATIGKNDVDNADPVTPNASLMGSFDDNFMVANKGVFYTMDLAYSFKNVGKFKKIQPHFMYSKYAKSESGFKDSSRHILGISAYYNNLLFVADYIVGKNDFLIGGPGDSYALGSADKNENMLNLQVSYLF</sequence>
<accession>A0A0N9VH15</accession>
<dbReference type="Gene3D" id="2.40.160.10">
    <property type="entry name" value="Porin"/>
    <property type="match status" value="1"/>
</dbReference>
<protein>
    <submittedName>
        <fullName evidence="1">Uncharacterized protein</fullName>
    </submittedName>
</protein>
<dbReference type="Proteomes" id="UP000064939">
    <property type="component" value="Chromosome"/>
</dbReference>
<evidence type="ECO:0000313" key="1">
    <source>
        <dbReference type="EMBL" id="ALH96745.1"/>
    </source>
</evidence>
<evidence type="ECO:0000313" key="2">
    <source>
        <dbReference type="Proteomes" id="UP000064939"/>
    </source>
</evidence>
<dbReference type="STRING" id="1324350.AOY20_12745"/>
<name>A0A0N9VH15_9GAMM</name>
<organism evidence="1 2">
    <name type="scientific">Acinetobacter equi</name>
    <dbReference type="NCBI Taxonomy" id="1324350"/>
    <lineage>
        <taxon>Bacteria</taxon>
        <taxon>Pseudomonadati</taxon>
        <taxon>Pseudomonadota</taxon>
        <taxon>Gammaproteobacteria</taxon>
        <taxon>Moraxellales</taxon>
        <taxon>Moraxellaceae</taxon>
        <taxon>Acinetobacter</taxon>
    </lineage>
</organism>
<reference evidence="1 2" key="1">
    <citation type="journal article" date="2015" name="Int. J. Syst. Evol. Microbiol.">
        <title>Acinetobacter equi sp. nov. isolated from horse faeces.</title>
        <authorList>
            <person name="Poppel M.T."/>
            <person name="Skiebe E."/>
            <person name="Laue M."/>
            <person name="Bergmann H."/>
            <person name="Ebersberger I."/>
            <person name="Garn T."/>
            <person name="Fruth A."/>
            <person name="Baumgardt S."/>
            <person name="Busse H.J."/>
            <person name="Wilharm G."/>
        </authorList>
    </citation>
    <scope>NUCLEOTIDE SEQUENCE [LARGE SCALE GENOMIC DNA]</scope>
    <source>
        <strain evidence="1 2">114</strain>
    </source>
</reference>
<dbReference type="EMBL" id="CP012808">
    <property type="protein sequence ID" value="ALH96745.1"/>
    <property type="molecule type" value="Genomic_DNA"/>
</dbReference>
<gene>
    <name evidence="1" type="ORF">AOY20_12745</name>
</gene>
<dbReference type="InterPro" id="IPR023614">
    <property type="entry name" value="Porin_dom_sf"/>
</dbReference>
<proteinExistence type="predicted"/>
<keyword evidence="2" id="KW-1185">Reference proteome</keyword>
<dbReference type="KEGG" id="aei:AOY20_12745"/>
<dbReference type="SUPFAM" id="SSF56935">
    <property type="entry name" value="Porins"/>
    <property type="match status" value="1"/>
</dbReference>
<dbReference type="AlphaFoldDB" id="A0A0N9VH15"/>